<dbReference type="GO" id="GO:0016740">
    <property type="term" value="F:transferase activity"/>
    <property type="evidence" value="ECO:0007669"/>
    <property type="project" value="UniProtKB-KW"/>
</dbReference>
<dbReference type="SUPFAM" id="SSF53448">
    <property type="entry name" value="Nucleotide-diphospho-sugar transferases"/>
    <property type="match status" value="1"/>
</dbReference>
<dbReference type="PANTHER" id="PTHR43179:SF10">
    <property type="entry name" value="GLYCOSYL TRANSFERASE"/>
    <property type="match status" value="1"/>
</dbReference>
<proteinExistence type="predicted"/>
<keyword evidence="2" id="KW-0808">Transferase</keyword>
<dbReference type="RefSeq" id="WP_117742065.1">
    <property type="nucleotide sequence ID" value="NZ_QSSV01000015.1"/>
</dbReference>
<dbReference type="Proteomes" id="UP000261223">
    <property type="component" value="Unassembled WGS sequence"/>
</dbReference>
<evidence type="ECO:0000259" key="1">
    <source>
        <dbReference type="Pfam" id="PF00535"/>
    </source>
</evidence>
<dbReference type="EMBL" id="QSSV01000015">
    <property type="protein sequence ID" value="RGM12376.1"/>
    <property type="molecule type" value="Genomic_DNA"/>
</dbReference>
<dbReference type="PANTHER" id="PTHR43179">
    <property type="entry name" value="RHAMNOSYLTRANSFERASE WBBL"/>
    <property type="match status" value="1"/>
</dbReference>
<gene>
    <name evidence="2" type="ORF">DXC34_12145</name>
</gene>
<comment type="caution">
    <text evidence="2">The sequence shown here is derived from an EMBL/GenBank/DDBJ whole genome shotgun (WGS) entry which is preliminary data.</text>
</comment>
<accession>A0A3E4UMM7</accession>
<feature type="domain" description="Glycosyltransferase 2-like" evidence="1">
    <location>
        <begin position="13"/>
        <end position="188"/>
    </location>
</feature>
<dbReference type="InterPro" id="IPR001173">
    <property type="entry name" value="Glyco_trans_2-like"/>
</dbReference>
<name>A0A3E4UMM7_BACSE</name>
<dbReference type="CDD" id="cd04186">
    <property type="entry name" value="GT_2_like_c"/>
    <property type="match status" value="1"/>
</dbReference>
<dbReference type="Gene3D" id="3.90.550.10">
    <property type="entry name" value="Spore Coat Polysaccharide Biosynthesis Protein SpsA, Chain A"/>
    <property type="match status" value="1"/>
</dbReference>
<evidence type="ECO:0000313" key="3">
    <source>
        <dbReference type="Proteomes" id="UP000261223"/>
    </source>
</evidence>
<protein>
    <submittedName>
        <fullName evidence="2">Glycosyltransferase family 2 protein</fullName>
    </submittedName>
</protein>
<organism evidence="2 3">
    <name type="scientific">Bacteroides stercoris</name>
    <dbReference type="NCBI Taxonomy" id="46506"/>
    <lineage>
        <taxon>Bacteria</taxon>
        <taxon>Pseudomonadati</taxon>
        <taxon>Bacteroidota</taxon>
        <taxon>Bacteroidia</taxon>
        <taxon>Bacteroidales</taxon>
        <taxon>Bacteroidaceae</taxon>
        <taxon>Bacteroides</taxon>
    </lineage>
</organism>
<dbReference type="Pfam" id="PF00535">
    <property type="entry name" value="Glycos_transf_2"/>
    <property type="match status" value="1"/>
</dbReference>
<dbReference type="InterPro" id="IPR029044">
    <property type="entry name" value="Nucleotide-diphossugar_trans"/>
</dbReference>
<sequence length="274" mass="32097">MITSSIVLYKTAKDELNTVVSSVLDSCISFLYLIDNSPNRELESFVAKFDKKRVFYVFNDRNLGYGAGHNIAIREAIRKNACYHIVLNPDIKFKADAVTKICEYMNQNPNVGQVMPKILYSDGNIQYLCKLLPSPMDLFGRRFIPIKKYKEKRAYKYELHAMGYDKIMEIPVLSGCFMFMRVDVLKKVGGFDERFFMYSEDVDLCRRIGEVSKTMFYPMASVYHGYEKGSYKSWKLLKYHICSAIQYFNKWGWVFDKKRIQRNKECLDALSQKK</sequence>
<reference evidence="2 3" key="1">
    <citation type="submission" date="2018-08" db="EMBL/GenBank/DDBJ databases">
        <title>A genome reference for cultivated species of the human gut microbiota.</title>
        <authorList>
            <person name="Zou Y."/>
            <person name="Xue W."/>
            <person name="Luo G."/>
        </authorList>
    </citation>
    <scope>NUCLEOTIDE SEQUENCE [LARGE SCALE GENOMIC DNA]</scope>
    <source>
        <strain evidence="2 3">TF03-6</strain>
    </source>
</reference>
<dbReference type="AlphaFoldDB" id="A0A3E4UMM7"/>
<evidence type="ECO:0000313" key="2">
    <source>
        <dbReference type="EMBL" id="RGM12376.1"/>
    </source>
</evidence>